<dbReference type="SUPFAM" id="SSF52540">
    <property type="entry name" value="P-loop containing nucleoside triphosphate hydrolases"/>
    <property type="match status" value="1"/>
</dbReference>
<dbReference type="AlphaFoldDB" id="A0A3M8AF51"/>
<dbReference type="SMART" id="SM00382">
    <property type="entry name" value="AAA"/>
    <property type="match status" value="1"/>
</dbReference>
<keyword evidence="6" id="KW-0046">Antibiotic resistance</keyword>
<organism evidence="8 9">
    <name type="scientific">Agromyces tardus</name>
    <dbReference type="NCBI Taxonomy" id="2583849"/>
    <lineage>
        <taxon>Bacteria</taxon>
        <taxon>Bacillati</taxon>
        <taxon>Actinomycetota</taxon>
        <taxon>Actinomycetes</taxon>
        <taxon>Micrococcales</taxon>
        <taxon>Microbacteriaceae</taxon>
        <taxon>Agromyces</taxon>
    </lineage>
</organism>
<accession>A0A3M8AF51</accession>
<dbReference type="PANTHER" id="PTHR42711">
    <property type="entry name" value="ABC TRANSPORTER ATP-BINDING PROTEIN"/>
    <property type="match status" value="1"/>
</dbReference>
<evidence type="ECO:0000259" key="7">
    <source>
        <dbReference type="PROSITE" id="PS50893"/>
    </source>
</evidence>
<keyword evidence="4" id="KW-0547">Nucleotide-binding</keyword>
<dbReference type="EMBL" id="RHHB01000015">
    <property type="protein sequence ID" value="RNB49740.1"/>
    <property type="molecule type" value="Genomic_DNA"/>
</dbReference>
<dbReference type="OrthoDB" id="9804819at2"/>
<dbReference type="RefSeq" id="WP_122936872.1">
    <property type="nucleotide sequence ID" value="NZ_JBHSNT010000003.1"/>
</dbReference>
<feature type="domain" description="ABC transporter" evidence="7">
    <location>
        <begin position="8"/>
        <end position="238"/>
    </location>
</feature>
<dbReference type="CDD" id="cd03230">
    <property type="entry name" value="ABC_DR_subfamily_A"/>
    <property type="match status" value="1"/>
</dbReference>
<sequence length="245" mass="25683">MSGPVARIEARALAREFRGGAGVHGIDLVVAPGEVHAIVGLNGAGKTTLMRLLLGMLRPDAGDVRVDGVDVRKAGPATWRRVGHLVDTPLAYAELDARANLLAAARLHGLGRQEATAAVAAVIAEFDLARYTDVRTSRLSLGNRQRVGLAAALAHDPQVIVLDEPTSALDPAGVILLRESLLRRVEAGAGVLVSSHHLDEVARIADRITVINDGRAIGALDPAGVDLERAFFAAVHADDRARSAA</sequence>
<dbReference type="GO" id="GO:0046677">
    <property type="term" value="P:response to antibiotic"/>
    <property type="evidence" value="ECO:0007669"/>
    <property type="project" value="UniProtKB-KW"/>
</dbReference>
<dbReference type="InterPro" id="IPR050763">
    <property type="entry name" value="ABC_transporter_ATP-binding"/>
</dbReference>
<dbReference type="PROSITE" id="PS50893">
    <property type="entry name" value="ABC_TRANSPORTER_2"/>
    <property type="match status" value="1"/>
</dbReference>
<proteinExistence type="inferred from homology"/>
<dbReference type="Pfam" id="PF00005">
    <property type="entry name" value="ABC_tran"/>
    <property type="match status" value="1"/>
</dbReference>
<dbReference type="InterPro" id="IPR027417">
    <property type="entry name" value="P-loop_NTPase"/>
</dbReference>
<evidence type="ECO:0000256" key="4">
    <source>
        <dbReference type="ARBA" id="ARBA00022741"/>
    </source>
</evidence>
<comment type="caution">
    <text evidence="8">The sequence shown here is derived from an EMBL/GenBank/DDBJ whole genome shotgun (WGS) entry which is preliminary data.</text>
</comment>
<dbReference type="InterPro" id="IPR003593">
    <property type="entry name" value="AAA+_ATPase"/>
</dbReference>
<name>A0A3M8AF51_9MICO</name>
<dbReference type="GO" id="GO:0005524">
    <property type="term" value="F:ATP binding"/>
    <property type="evidence" value="ECO:0007669"/>
    <property type="project" value="UniProtKB-KW"/>
</dbReference>
<evidence type="ECO:0000256" key="1">
    <source>
        <dbReference type="ARBA" id="ARBA00004202"/>
    </source>
</evidence>
<dbReference type="Gene3D" id="3.40.50.300">
    <property type="entry name" value="P-loop containing nucleotide triphosphate hydrolases"/>
    <property type="match status" value="1"/>
</dbReference>
<evidence type="ECO:0000313" key="8">
    <source>
        <dbReference type="EMBL" id="RNB49740.1"/>
    </source>
</evidence>
<evidence type="ECO:0000256" key="6">
    <source>
        <dbReference type="ARBA" id="ARBA00023251"/>
    </source>
</evidence>
<comment type="subcellular location">
    <subcellularLocation>
        <location evidence="1">Cell membrane</location>
        <topology evidence="1">Peripheral membrane protein</topology>
    </subcellularLocation>
</comment>
<dbReference type="PANTHER" id="PTHR42711:SF5">
    <property type="entry name" value="ABC TRANSPORTER ATP-BINDING PROTEIN NATA"/>
    <property type="match status" value="1"/>
</dbReference>
<dbReference type="PROSITE" id="PS00211">
    <property type="entry name" value="ABC_TRANSPORTER_1"/>
    <property type="match status" value="1"/>
</dbReference>
<dbReference type="GO" id="GO:0005886">
    <property type="term" value="C:plasma membrane"/>
    <property type="evidence" value="ECO:0007669"/>
    <property type="project" value="UniProtKB-SubCell"/>
</dbReference>
<evidence type="ECO:0000256" key="2">
    <source>
        <dbReference type="ARBA" id="ARBA00005417"/>
    </source>
</evidence>
<evidence type="ECO:0000256" key="5">
    <source>
        <dbReference type="ARBA" id="ARBA00022840"/>
    </source>
</evidence>
<dbReference type="Proteomes" id="UP000275048">
    <property type="component" value="Unassembled WGS sequence"/>
</dbReference>
<comment type="similarity">
    <text evidence="2">Belongs to the ABC transporter superfamily.</text>
</comment>
<keyword evidence="3" id="KW-0813">Transport</keyword>
<evidence type="ECO:0000313" key="9">
    <source>
        <dbReference type="Proteomes" id="UP000275048"/>
    </source>
</evidence>
<evidence type="ECO:0000256" key="3">
    <source>
        <dbReference type="ARBA" id="ARBA00022448"/>
    </source>
</evidence>
<protein>
    <submittedName>
        <fullName evidence="8">ATP-binding cassette domain-containing protein</fullName>
    </submittedName>
</protein>
<gene>
    <name evidence="8" type="ORF">EDM22_09815</name>
</gene>
<keyword evidence="5 8" id="KW-0067">ATP-binding</keyword>
<dbReference type="InterPro" id="IPR017871">
    <property type="entry name" value="ABC_transporter-like_CS"/>
</dbReference>
<keyword evidence="9" id="KW-1185">Reference proteome</keyword>
<reference evidence="8 9" key="1">
    <citation type="submission" date="2018-10" db="EMBL/GenBank/DDBJ databases">
        <title>Isolation, diversity and antibacterial activity of antinobacteria from the wheat rhizosphere soil.</title>
        <authorList>
            <person name="Sun T."/>
        </authorList>
    </citation>
    <scope>NUCLEOTIDE SEQUENCE [LARGE SCALE GENOMIC DNA]</scope>
    <source>
        <strain evidence="8 9">SJ-23</strain>
    </source>
</reference>
<dbReference type="GO" id="GO:0016887">
    <property type="term" value="F:ATP hydrolysis activity"/>
    <property type="evidence" value="ECO:0007669"/>
    <property type="project" value="InterPro"/>
</dbReference>
<dbReference type="InterPro" id="IPR003439">
    <property type="entry name" value="ABC_transporter-like_ATP-bd"/>
</dbReference>